<organism evidence="7 8">
    <name type="scientific">Bifidobacterium oedipodis</name>
    <dbReference type="NCBI Taxonomy" id="2675322"/>
    <lineage>
        <taxon>Bacteria</taxon>
        <taxon>Bacillati</taxon>
        <taxon>Actinomycetota</taxon>
        <taxon>Actinomycetes</taxon>
        <taxon>Bifidobacteriales</taxon>
        <taxon>Bifidobacteriaceae</taxon>
        <taxon>Bifidobacterium</taxon>
    </lineage>
</organism>
<dbReference type="EMBL" id="JAAIII010000006">
    <property type="protein sequence ID" value="NMM94851.1"/>
    <property type="molecule type" value="Genomic_DNA"/>
</dbReference>
<feature type="domain" description="Glycosyl hydrolase family 36 C-terminal" evidence="5">
    <location>
        <begin position="725"/>
        <end position="818"/>
    </location>
</feature>
<evidence type="ECO:0000313" key="7">
    <source>
        <dbReference type="EMBL" id="NMM94851.1"/>
    </source>
</evidence>
<keyword evidence="4" id="KW-0326">Glycosidase</keyword>
<gene>
    <name evidence="7" type="ORF">G1C95_2039</name>
</gene>
<dbReference type="InterPro" id="IPR017853">
    <property type="entry name" value="GH"/>
</dbReference>
<dbReference type="SUPFAM" id="SSF51445">
    <property type="entry name" value="(Trans)glycosidases"/>
    <property type="match status" value="1"/>
</dbReference>
<evidence type="ECO:0000256" key="4">
    <source>
        <dbReference type="ARBA" id="ARBA00023295"/>
    </source>
</evidence>
<dbReference type="Pfam" id="PF02065">
    <property type="entry name" value="Melibiase"/>
    <property type="match status" value="1"/>
</dbReference>
<keyword evidence="3" id="KW-0378">Hydrolase</keyword>
<dbReference type="FunFam" id="3.20.20.70:FF:000118">
    <property type="entry name" value="Alpha-galactosidase"/>
    <property type="match status" value="1"/>
</dbReference>
<dbReference type="InterPro" id="IPR031705">
    <property type="entry name" value="Glyco_hydro_36_C"/>
</dbReference>
<comment type="catalytic activity">
    <reaction evidence="1">
        <text>Hydrolysis of terminal, non-reducing alpha-D-galactose residues in alpha-D-galactosides, including galactose oligosaccharides, galactomannans and galactolipids.</text>
        <dbReference type="EC" id="3.2.1.22"/>
    </reaction>
</comment>
<keyword evidence="8" id="KW-1185">Reference proteome</keyword>
<name>A0A7Y0ER05_9BIFI</name>
<accession>A0A7Y0ER05</accession>
<feature type="domain" description="Glycosyl hydrolase family 36 N-terminal" evidence="6">
    <location>
        <begin position="49"/>
        <end position="195"/>
    </location>
</feature>
<dbReference type="InterPro" id="IPR002252">
    <property type="entry name" value="Glyco_hydro_36"/>
</dbReference>
<reference evidence="7 8" key="1">
    <citation type="submission" date="2020-02" db="EMBL/GenBank/DDBJ databases">
        <title>Characterization of phylogenetic diversity of novel bifidobacterial species isolated in Czech ZOOs.</title>
        <authorList>
            <person name="Lugli G.A."/>
            <person name="Vera N.B."/>
            <person name="Ventura M."/>
        </authorList>
    </citation>
    <scope>NUCLEOTIDE SEQUENCE [LARGE SCALE GENOMIC DNA]</scope>
    <source>
        <strain evidence="7 8">DSM 109957</strain>
    </source>
</reference>
<dbReference type="AlphaFoldDB" id="A0A7Y0ER05"/>
<dbReference type="InterPro" id="IPR038417">
    <property type="entry name" value="Alpga-gal_N_sf"/>
</dbReference>
<sequence length="823" mass="89536">MPNTITINATGDNNVFTGTAVDGTELTAVYLEQAAANVAIGLIVPGNELPRIVHWGRPLANPSTLLAAYDAVRPQRVSGALDETAWPSILPTQSESWIGEPRIVLRRGGVELFPKFTVTALTVGPEVGELPATVDASATADSYTDVAGRSRGVGEARVPGMTITAQDSEQGVAIDWLLELLPGGLARQQAKVRNLWGYGETTKLQSLGLPVDENAAQSATHQAPLEIGKVELGFPVPEIAGEILTTTGHHLRERSPQRQKLTIGRFEKNALAGRPDFDASLLLTAGKPGFGFENGEAYSVHVAWSGNSVLSAERLPYTQGLIGGGELLFGGEVMLAGTPADDAETAAADKRIAAGSLGAGDLNDVYTTPWLFGSFGDGLNEISARFHDYVRSRHPRLFSKGRPVILNTWEAVYFEHNFDTLKALADKAAASGVERFVVDDGWFGARRDDTKGLGDWQISPEVWPEGSKSLQALADYVHTKGMEFGLWFEPEMVNPDSDMARNHPDWILSPTAGRLPMQGRTQQVVDLTNPDAFDYILDAMDKLVGELKIDYIKWDHNKLVTEAASHRSGRPAVHAQTEAVYAIFRTLQEKHPGLEIESCSSGGGRVDLGILEYASRIWVSDCVDPVERADIQRYTSLLVPPAMMGEHVGASPAHSTRRETSQELRMAMAFFGHMGIEWNLLKEPHEALDKLAVWVAEFKKHRDWFAIDSCVHADVNDPAIRVDGMVMPDKSAAIYRFTQLTTSQTYPAAPVRLPGLDPKRTYRISPLDPSLDLAAQGITNGQSPLGWWNSDGVLMDGEALQRYGIRPPALHPAQAVLFKAVLA</sequence>
<evidence type="ECO:0000256" key="3">
    <source>
        <dbReference type="ARBA" id="ARBA00022801"/>
    </source>
</evidence>
<dbReference type="PANTHER" id="PTHR43053:SF3">
    <property type="entry name" value="ALPHA-GALACTOSIDASE C-RELATED"/>
    <property type="match status" value="1"/>
</dbReference>
<dbReference type="Pfam" id="PF16874">
    <property type="entry name" value="Glyco_hydro_36C"/>
    <property type="match status" value="1"/>
</dbReference>
<dbReference type="Proteomes" id="UP000532194">
    <property type="component" value="Unassembled WGS sequence"/>
</dbReference>
<dbReference type="GO" id="GO:0016052">
    <property type="term" value="P:carbohydrate catabolic process"/>
    <property type="evidence" value="ECO:0007669"/>
    <property type="project" value="InterPro"/>
</dbReference>
<dbReference type="EC" id="3.2.1.22" evidence="2"/>
<evidence type="ECO:0000259" key="5">
    <source>
        <dbReference type="Pfam" id="PF16874"/>
    </source>
</evidence>
<evidence type="ECO:0000259" key="6">
    <source>
        <dbReference type="Pfam" id="PF16875"/>
    </source>
</evidence>
<dbReference type="PRINTS" id="PR00743">
    <property type="entry name" value="GLHYDRLASE36"/>
</dbReference>
<dbReference type="InterPro" id="IPR000111">
    <property type="entry name" value="Glyco_hydro_27/36_CS"/>
</dbReference>
<evidence type="ECO:0000256" key="2">
    <source>
        <dbReference type="ARBA" id="ARBA00012755"/>
    </source>
</evidence>
<dbReference type="Gene3D" id="2.70.98.60">
    <property type="entry name" value="alpha-galactosidase from lactobacil brevis"/>
    <property type="match status" value="1"/>
</dbReference>
<protein>
    <recommendedName>
        <fullName evidence="2">alpha-galactosidase</fullName>
        <ecNumber evidence="2">3.2.1.22</ecNumber>
    </recommendedName>
</protein>
<feature type="domain" description="Glycosyl hydrolase family 36 N-terminal" evidence="6">
    <location>
        <begin position="219"/>
        <end position="333"/>
    </location>
</feature>
<dbReference type="GO" id="GO:0004557">
    <property type="term" value="F:alpha-galactosidase activity"/>
    <property type="evidence" value="ECO:0007669"/>
    <property type="project" value="UniProtKB-EC"/>
</dbReference>
<dbReference type="Pfam" id="PF16875">
    <property type="entry name" value="Glyco_hydro_36N"/>
    <property type="match status" value="2"/>
</dbReference>
<dbReference type="PANTHER" id="PTHR43053">
    <property type="entry name" value="GLYCOSIDASE FAMILY 31"/>
    <property type="match status" value="1"/>
</dbReference>
<dbReference type="Gene3D" id="3.20.20.70">
    <property type="entry name" value="Aldolase class I"/>
    <property type="match status" value="1"/>
</dbReference>
<dbReference type="InterPro" id="IPR013785">
    <property type="entry name" value="Aldolase_TIM"/>
</dbReference>
<evidence type="ECO:0000256" key="1">
    <source>
        <dbReference type="ARBA" id="ARBA00001255"/>
    </source>
</evidence>
<comment type="caution">
    <text evidence="7">The sequence shown here is derived from an EMBL/GenBank/DDBJ whole genome shotgun (WGS) entry which is preliminary data.</text>
</comment>
<dbReference type="InterPro" id="IPR050985">
    <property type="entry name" value="Alpha-glycosidase_related"/>
</dbReference>
<proteinExistence type="predicted"/>
<dbReference type="InterPro" id="IPR031704">
    <property type="entry name" value="Glyco_hydro_36_N"/>
</dbReference>
<dbReference type="PROSITE" id="PS00512">
    <property type="entry name" value="ALPHA_GALACTOSIDASE"/>
    <property type="match status" value="1"/>
</dbReference>
<evidence type="ECO:0000313" key="8">
    <source>
        <dbReference type="Proteomes" id="UP000532194"/>
    </source>
</evidence>
<dbReference type="CDD" id="cd14791">
    <property type="entry name" value="GH36"/>
    <property type="match status" value="1"/>
</dbReference>